<protein>
    <submittedName>
        <fullName evidence="1">Histidine acid phosphatase</fullName>
    </submittedName>
</protein>
<organism evidence="1 2">
    <name type="scientific">Hypoxylon rubiginosum</name>
    <dbReference type="NCBI Taxonomy" id="110542"/>
    <lineage>
        <taxon>Eukaryota</taxon>
        <taxon>Fungi</taxon>
        <taxon>Dikarya</taxon>
        <taxon>Ascomycota</taxon>
        <taxon>Pezizomycotina</taxon>
        <taxon>Sordariomycetes</taxon>
        <taxon>Xylariomycetidae</taxon>
        <taxon>Xylariales</taxon>
        <taxon>Hypoxylaceae</taxon>
        <taxon>Hypoxylon</taxon>
    </lineage>
</organism>
<dbReference type="EMBL" id="MU394387">
    <property type="protein sequence ID" value="KAI6081766.1"/>
    <property type="molecule type" value="Genomic_DNA"/>
</dbReference>
<accession>A0ACC0CMW0</accession>
<sequence>MAPLHQSASFQLLSLLSLAPHSWVAAYNYTFNPLEHLGRVSPYFEPRDVQPSNPSTPQGCTVARAALLSRHGAINVNDDDFEDWIQPFLVKFLNHTGTDWSSIPSMSFLADYQSPITPDTEPETLTKIGEFEATELANNFAIRYPSLKTPSKIWASSPNRTFDTAQAFAHGLENPDQPIEVVRVNEGLHDGANNLVPYQSCPEYREEGIRIATPFRELFTKPIKARFNALAPVFNFTTVDVVGMMLLCGYEFAIQGSSPFCNLDLFPPDDWLGWEYTDDIRYNYDVGYGNYVSGPVGFPWVNATAQLLFAETADQDMYVSFTHRTLPSMALVVLGLFNNTAFVGSGPGINESLPIDRINPHRAWRTSNISPDLGNIVIEKLACQGSYGFDDGEYYRVLANNAPQAIPNCSSGPGWSCSRSGFEDLLQEKEERYYGYSKWCQVDYDNSTDIVTFYQHYP</sequence>
<name>A0ACC0CMW0_9PEZI</name>
<comment type="caution">
    <text evidence="1">The sequence shown here is derived from an EMBL/GenBank/DDBJ whole genome shotgun (WGS) entry which is preliminary data.</text>
</comment>
<dbReference type="Proteomes" id="UP001497680">
    <property type="component" value="Unassembled WGS sequence"/>
</dbReference>
<evidence type="ECO:0000313" key="2">
    <source>
        <dbReference type="Proteomes" id="UP001497680"/>
    </source>
</evidence>
<keyword evidence="2" id="KW-1185">Reference proteome</keyword>
<evidence type="ECO:0000313" key="1">
    <source>
        <dbReference type="EMBL" id="KAI6081766.1"/>
    </source>
</evidence>
<reference evidence="1 2" key="1">
    <citation type="journal article" date="2022" name="New Phytol.">
        <title>Ecological generalism drives hyperdiversity of secondary metabolite gene clusters in xylarialean endophytes.</title>
        <authorList>
            <person name="Franco M.E.E."/>
            <person name="Wisecaver J.H."/>
            <person name="Arnold A.E."/>
            <person name="Ju Y.M."/>
            <person name="Slot J.C."/>
            <person name="Ahrendt S."/>
            <person name="Moore L.P."/>
            <person name="Eastman K.E."/>
            <person name="Scott K."/>
            <person name="Konkel Z."/>
            <person name="Mondo S.J."/>
            <person name="Kuo A."/>
            <person name="Hayes R.D."/>
            <person name="Haridas S."/>
            <person name="Andreopoulos B."/>
            <person name="Riley R."/>
            <person name="LaButti K."/>
            <person name="Pangilinan J."/>
            <person name="Lipzen A."/>
            <person name="Amirebrahimi M."/>
            <person name="Yan J."/>
            <person name="Adam C."/>
            <person name="Keymanesh K."/>
            <person name="Ng V."/>
            <person name="Louie K."/>
            <person name="Northen T."/>
            <person name="Drula E."/>
            <person name="Henrissat B."/>
            <person name="Hsieh H.M."/>
            <person name="Youens-Clark K."/>
            <person name="Lutzoni F."/>
            <person name="Miadlikowska J."/>
            <person name="Eastwood D.C."/>
            <person name="Hamelin R.C."/>
            <person name="Grigoriev I.V."/>
            <person name="U'Ren J.M."/>
        </authorList>
    </citation>
    <scope>NUCLEOTIDE SEQUENCE [LARGE SCALE GENOMIC DNA]</scope>
    <source>
        <strain evidence="1 2">ER1909</strain>
    </source>
</reference>
<proteinExistence type="predicted"/>
<gene>
    <name evidence="1" type="ORF">F4821DRAFT_18577</name>
</gene>